<dbReference type="RefSeq" id="WP_371439736.1">
    <property type="nucleotide sequence ID" value="NZ_JBHSRS010000084.1"/>
</dbReference>
<protein>
    <submittedName>
        <fullName evidence="5">Substrate-binding domain-containing protein</fullName>
    </submittedName>
</protein>
<dbReference type="InterPro" id="IPR028081">
    <property type="entry name" value="Leu-bd"/>
</dbReference>
<organism evidence="5 6">
    <name type="scientific">Polaromonas aquatica</name>
    <dbReference type="NCBI Taxonomy" id="332657"/>
    <lineage>
        <taxon>Bacteria</taxon>
        <taxon>Pseudomonadati</taxon>
        <taxon>Pseudomonadota</taxon>
        <taxon>Betaproteobacteria</taxon>
        <taxon>Burkholderiales</taxon>
        <taxon>Comamonadaceae</taxon>
        <taxon>Polaromonas</taxon>
    </lineage>
</organism>
<proteinExistence type="inferred from homology"/>
<name>A0ABW1U2S6_9BURK</name>
<dbReference type="Pfam" id="PF13458">
    <property type="entry name" value="Peripla_BP_6"/>
    <property type="match status" value="1"/>
</dbReference>
<feature type="signal peptide" evidence="3">
    <location>
        <begin position="1"/>
        <end position="23"/>
    </location>
</feature>
<comment type="similarity">
    <text evidence="1">Belongs to the leucine-binding protein family.</text>
</comment>
<evidence type="ECO:0000256" key="1">
    <source>
        <dbReference type="ARBA" id="ARBA00010062"/>
    </source>
</evidence>
<evidence type="ECO:0000256" key="2">
    <source>
        <dbReference type="ARBA" id="ARBA00022729"/>
    </source>
</evidence>
<keyword evidence="6" id="KW-1185">Reference proteome</keyword>
<dbReference type="Proteomes" id="UP001596270">
    <property type="component" value="Unassembled WGS sequence"/>
</dbReference>
<feature type="domain" description="Leucine-binding protein" evidence="4">
    <location>
        <begin position="27"/>
        <end position="366"/>
    </location>
</feature>
<sequence>MYRRTLIALAAISASLASPLALSQSGEIKIAHIYSKTGPLEAYGKQTAVGFMMGLDYATGGTMMVAGKKLVVIEKDDQGKPDLGKSLLAAAYSDDKADLAVGPTASGVALAMLPVAEEYKKILLVEPAVADSITGDKWNKYIFRTGRNSSQDAISNAVAVDKAGVTVATLAQDNAFGRDGVKAFKEAIKKAKFAHEEYLPAATTDFTAGAQRLIDKLKDQPGRKIIWIVWAGAGNPFKIADMDLKRYGIEIATGGNILPAMASYKNLPGMEGATYYYFGIPKNPVNEAMVAQHYKQFKAPPDFFTAGGFSAAMAVVTALKNSKGDASANTLIKTMEGMSFDTPKGKMTFRKEDHQAMQSMYHFKIKVDPAFAWGVPELVREIKAEEMNVPIRNKR</sequence>
<comment type="caution">
    <text evidence="5">The sequence shown here is derived from an EMBL/GenBank/DDBJ whole genome shotgun (WGS) entry which is preliminary data.</text>
</comment>
<keyword evidence="2 3" id="KW-0732">Signal</keyword>
<dbReference type="SUPFAM" id="SSF53822">
    <property type="entry name" value="Periplasmic binding protein-like I"/>
    <property type="match status" value="1"/>
</dbReference>
<evidence type="ECO:0000259" key="4">
    <source>
        <dbReference type="Pfam" id="PF13458"/>
    </source>
</evidence>
<dbReference type="CDD" id="cd06328">
    <property type="entry name" value="PBP1_SBP-like"/>
    <property type="match status" value="1"/>
</dbReference>
<reference evidence="6" key="1">
    <citation type="journal article" date="2019" name="Int. J. Syst. Evol. Microbiol.">
        <title>The Global Catalogue of Microorganisms (GCM) 10K type strain sequencing project: providing services to taxonomists for standard genome sequencing and annotation.</title>
        <authorList>
            <consortium name="The Broad Institute Genomics Platform"/>
            <consortium name="The Broad Institute Genome Sequencing Center for Infectious Disease"/>
            <person name="Wu L."/>
            <person name="Ma J."/>
        </authorList>
    </citation>
    <scope>NUCLEOTIDE SEQUENCE [LARGE SCALE GENOMIC DNA]</scope>
    <source>
        <strain evidence="6">CCUG 39402</strain>
    </source>
</reference>
<feature type="chain" id="PRO_5047501208" evidence="3">
    <location>
        <begin position="24"/>
        <end position="395"/>
    </location>
</feature>
<dbReference type="Gene3D" id="3.40.50.2300">
    <property type="match status" value="2"/>
</dbReference>
<dbReference type="InterPro" id="IPR028082">
    <property type="entry name" value="Peripla_BP_I"/>
</dbReference>
<evidence type="ECO:0000313" key="5">
    <source>
        <dbReference type="EMBL" id="MFC6283969.1"/>
    </source>
</evidence>
<dbReference type="EMBL" id="JBHSRS010000084">
    <property type="protein sequence ID" value="MFC6283969.1"/>
    <property type="molecule type" value="Genomic_DNA"/>
</dbReference>
<dbReference type="InterPro" id="IPR051010">
    <property type="entry name" value="BCAA_transport"/>
</dbReference>
<evidence type="ECO:0000256" key="3">
    <source>
        <dbReference type="SAM" id="SignalP"/>
    </source>
</evidence>
<dbReference type="PANTHER" id="PTHR30483:SF6">
    <property type="entry name" value="PERIPLASMIC BINDING PROTEIN OF ABC TRANSPORTER FOR NATURAL AMINO ACIDS"/>
    <property type="match status" value="1"/>
</dbReference>
<dbReference type="PANTHER" id="PTHR30483">
    <property type="entry name" value="LEUCINE-SPECIFIC-BINDING PROTEIN"/>
    <property type="match status" value="1"/>
</dbReference>
<accession>A0ABW1U2S6</accession>
<evidence type="ECO:0000313" key="6">
    <source>
        <dbReference type="Proteomes" id="UP001596270"/>
    </source>
</evidence>
<gene>
    <name evidence="5" type="ORF">ACFQND_22310</name>
</gene>